<reference evidence="2" key="1">
    <citation type="journal article" date="2020" name="mSystems">
        <title>Genome- and Community-Level Interaction Insights into Carbon Utilization and Element Cycling Functions of Hydrothermarchaeota in Hydrothermal Sediment.</title>
        <authorList>
            <person name="Zhou Z."/>
            <person name="Liu Y."/>
            <person name="Xu W."/>
            <person name="Pan J."/>
            <person name="Luo Z.H."/>
            <person name="Li M."/>
        </authorList>
    </citation>
    <scope>NUCLEOTIDE SEQUENCE [LARGE SCALE GENOMIC DNA]</scope>
    <source>
        <strain evidence="2">HyVt-505</strain>
    </source>
</reference>
<dbReference type="AlphaFoldDB" id="A0A832N6A9"/>
<dbReference type="InterPro" id="IPR002575">
    <property type="entry name" value="Aminoglycoside_PTrfase"/>
</dbReference>
<dbReference type="SUPFAM" id="SSF56112">
    <property type="entry name" value="Protein kinase-like (PK-like)"/>
    <property type="match status" value="1"/>
</dbReference>
<dbReference type="Pfam" id="PF01636">
    <property type="entry name" value="APH"/>
    <property type="match status" value="1"/>
</dbReference>
<comment type="caution">
    <text evidence="2">The sequence shown here is derived from an EMBL/GenBank/DDBJ whole genome shotgun (WGS) entry which is preliminary data.</text>
</comment>
<evidence type="ECO:0000313" key="2">
    <source>
        <dbReference type="EMBL" id="HHJ80571.1"/>
    </source>
</evidence>
<gene>
    <name evidence="2" type="ORF">ENJ65_02945</name>
</gene>
<organism evidence="2">
    <name type="scientific">Candidatus Tenderia electrophaga</name>
    <dbReference type="NCBI Taxonomy" id="1748243"/>
    <lineage>
        <taxon>Bacteria</taxon>
        <taxon>Pseudomonadati</taxon>
        <taxon>Pseudomonadota</taxon>
        <taxon>Gammaproteobacteria</taxon>
        <taxon>Candidatus Tenderiales</taxon>
        <taxon>Candidatus Tenderiaceae</taxon>
        <taxon>Candidatus Tenderia</taxon>
    </lineage>
</organism>
<evidence type="ECO:0000259" key="1">
    <source>
        <dbReference type="Pfam" id="PF01636"/>
    </source>
</evidence>
<dbReference type="InterPro" id="IPR011009">
    <property type="entry name" value="Kinase-like_dom_sf"/>
</dbReference>
<feature type="domain" description="Aminoglycoside phosphotransferase" evidence="1">
    <location>
        <begin position="69"/>
        <end position="264"/>
    </location>
</feature>
<sequence>MSPPPLPRSPAWDKQPPKQAAFVAAAEQTNAIICSHLDIPGPLERLDNNSTGITGFYRSAASKQHPALFIKVVEKKRAGPLLAADPFASFVAKQGVPTPCLIAHYSKDIEKGFFALTYPYFEARFAKPQTSDLTNLGMMAGRLHQALASCPWQQKVQENSEQRQALLFNTLQRIDDSDTAIHQDVIETLRHGSLDYPNSHWPAQIIHGDLNYGNVLFPIQTPDQPLILDFEDTPLSWHSPLVDIAFIIERFILIHSDHEDLAYGLASSLIDSYKQQFSSPLPPIAEGSLFKTLQSLSVRALCLLSALSLKHISSPASEWDKFLFLYYQTQKCERLISKIETLLID</sequence>
<name>A0A832N6A9_9GAMM</name>
<proteinExistence type="predicted"/>
<dbReference type="EMBL" id="DRNF01000185">
    <property type="protein sequence ID" value="HHJ80571.1"/>
    <property type="molecule type" value="Genomic_DNA"/>
</dbReference>
<protein>
    <recommendedName>
        <fullName evidence="1">Aminoglycoside phosphotransferase domain-containing protein</fullName>
    </recommendedName>
</protein>
<dbReference type="Proteomes" id="UP000885832">
    <property type="component" value="Unassembled WGS sequence"/>
</dbReference>
<dbReference type="Gene3D" id="3.90.1200.10">
    <property type="match status" value="1"/>
</dbReference>
<accession>A0A832N6A9</accession>